<evidence type="ECO:0000313" key="2">
    <source>
        <dbReference type="EMBL" id="CEK98389.1"/>
    </source>
</evidence>
<name>A0A0B7BYV2_9EUPU</name>
<feature type="compositionally biased region" description="Polar residues" evidence="1">
    <location>
        <begin position="1"/>
        <end position="13"/>
    </location>
</feature>
<evidence type="ECO:0000256" key="1">
    <source>
        <dbReference type="SAM" id="MobiDB-lite"/>
    </source>
</evidence>
<feature type="region of interest" description="Disordered" evidence="1">
    <location>
        <begin position="62"/>
        <end position="124"/>
    </location>
</feature>
<feature type="compositionally biased region" description="Low complexity" evidence="1">
    <location>
        <begin position="100"/>
        <end position="114"/>
    </location>
</feature>
<protein>
    <submittedName>
        <fullName evidence="2">Uncharacterized protein</fullName>
    </submittedName>
</protein>
<sequence length="124" mass="13893">TGHQLQKPPSESSLELKITARPVSQKTHPEIVNTDTSSLRLENQQTQPNFFETQSGQTISHVVKQPGHQPPGTLQFDLRHLPQGSKNPSQPDFFRNDQRGTQNLTNTPNQTNGLTHDHNGLQQE</sequence>
<dbReference type="EMBL" id="HACG01051518">
    <property type="protein sequence ID" value="CEK98389.1"/>
    <property type="molecule type" value="Transcribed_RNA"/>
</dbReference>
<dbReference type="AlphaFoldDB" id="A0A0B7BYV2"/>
<feature type="non-terminal residue" evidence="2">
    <location>
        <position position="124"/>
    </location>
</feature>
<organism evidence="2">
    <name type="scientific">Arion vulgaris</name>
    <dbReference type="NCBI Taxonomy" id="1028688"/>
    <lineage>
        <taxon>Eukaryota</taxon>
        <taxon>Metazoa</taxon>
        <taxon>Spiralia</taxon>
        <taxon>Lophotrochozoa</taxon>
        <taxon>Mollusca</taxon>
        <taxon>Gastropoda</taxon>
        <taxon>Heterobranchia</taxon>
        <taxon>Euthyneura</taxon>
        <taxon>Panpulmonata</taxon>
        <taxon>Eupulmonata</taxon>
        <taxon>Stylommatophora</taxon>
        <taxon>Helicina</taxon>
        <taxon>Arionoidea</taxon>
        <taxon>Arionidae</taxon>
        <taxon>Arion</taxon>
    </lineage>
</organism>
<feature type="region of interest" description="Disordered" evidence="1">
    <location>
        <begin position="1"/>
        <end position="40"/>
    </location>
</feature>
<feature type="non-terminal residue" evidence="2">
    <location>
        <position position="1"/>
    </location>
</feature>
<gene>
    <name evidence="2" type="primary">ORF218590</name>
</gene>
<reference evidence="2" key="1">
    <citation type="submission" date="2014-12" db="EMBL/GenBank/DDBJ databases">
        <title>Insight into the proteome of Arion vulgaris.</title>
        <authorList>
            <person name="Aradska J."/>
            <person name="Bulat T."/>
            <person name="Smidak R."/>
            <person name="Sarate P."/>
            <person name="Gangsoo J."/>
            <person name="Sialana F."/>
            <person name="Bilban M."/>
            <person name="Lubec G."/>
        </authorList>
    </citation>
    <scope>NUCLEOTIDE SEQUENCE</scope>
    <source>
        <tissue evidence="2">Skin</tissue>
    </source>
</reference>
<feature type="compositionally biased region" description="Basic and acidic residues" evidence="1">
    <location>
        <begin position="115"/>
        <end position="124"/>
    </location>
</feature>
<accession>A0A0B7BYV2</accession>
<proteinExistence type="predicted"/>